<dbReference type="InterPro" id="IPR045046">
    <property type="entry name" value="Vps9-like"/>
</dbReference>
<dbReference type="InterPro" id="IPR003123">
    <property type="entry name" value="VPS9"/>
</dbReference>
<dbReference type="GO" id="GO:0031267">
    <property type="term" value="F:small GTPase binding"/>
    <property type="evidence" value="ECO:0007669"/>
    <property type="project" value="TreeGrafter"/>
</dbReference>
<feature type="domain" description="VPS9" evidence="2">
    <location>
        <begin position="271"/>
        <end position="403"/>
    </location>
</feature>
<proteinExistence type="predicted"/>
<organism evidence="3 4">
    <name type="scientific">Starmerella bacillaris</name>
    <name type="common">Yeast</name>
    <name type="synonym">Candida zemplinina</name>
    <dbReference type="NCBI Taxonomy" id="1247836"/>
    <lineage>
        <taxon>Eukaryota</taxon>
        <taxon>Fungi</taxon>
        <taxon>Dikarya</taxon>
        <taxon>Ascomycota</taxon>
        <taxon>Saccharomycotina</taxon>
        <taxon>Dipodascomycetes</taxon>
        <taxon>Dipodascales</taxon>
        <taxon>Trichomonascaceae</taxon>
        <taxon>Starmerella</taxon>
    </lineage>
</organism>
<dbReference type="SUPFAM" id="SSF109993">
    <property type="entry name" value="VPS9 domain"/>
    <property type="match status" value="1"/>
</dbReference>
<dbReference type="GO" id="GO:0005085">
    <property type="term" value="F:guanyl-nucleotide exchange factor activity"/>
    <property type="evidence" value="ECO:0007669"/>
    <property type="project" value="InterPro"/>
</dbReference>
<accession>A0AAV5RDY2</accession>
<dbReference type="Gene3D" id="1.20.1050.80">
    <property type="entry name" value="VPS9 domain"/>
    <property type="match status" value="1"/>
</dbReference>
<dbReference type="PANTHER" id="PTHR23101">
    <property type="entry name" value="RAB GDP/GTP EXCHANGE FACTOR"/>
    <property type="match status" value="1"/>
</dbReference>
<dbReference type="Proteomes" id="UP001362899">
    <property type="component" value="Unassembled WGS sequence"/>
</dbReference>
<dbReference type="GO" id="GO:0016192">
    <property type="term" value="P:vesicle-mediated transport"/>
    <property type="evidence" value="ECO:0007669"/>
    <property type="project" value="InterPro"/>
</dbReference>
<dbReference type="GO" id="GO:0005829">
    <property type="term" value="C:cytosol"/>
    <property type="evidence" value="ECO:0007669"/>
    <property type="project" value="TreeGrafter"/>
</dbReference>
<dbReference type="GO" id="GO:0030139">
    <property type="term" value="C:endocytic vesicle"/>
    <property type="evidence" value="ECO:0007669"/>
    <property type="project" value="TreeGrafter"/>
</dbReference>
<evidence type="ECO:0000313" key="3">
    <source>
        <dbReference type="EMBL" id="GMM49779.1"/>
    </source>
</evidence>
<evidence type="ECO:0000259" key="2">
    <source>
        <dbReference type="PROSITE" id="PS51205"/>
    </source>
</evidence>
<dbReference type="AlphaFoldDB" id="A0AAV5RDY2"/>
<dbReference type="PROSITE" id="PS51205">
    <property type="entry name" value="VPS9"/>
    <property type="match status" value="1"/>
</dbReference>
<feature type="region of interest" description="Disordered" evidence="1">
    <location>
        <begin position="41"/>
        <end position="114"/>
    </location>
</feature>
<evidence type="ECO:0000256" key="1">
    <source>
        <dbReference type="SAM" id="MobiDB-lite"/>
    </source>
</evidence>
<keyword evidence="4" id="KW-1185">Reference proteome</keyword>
<gene>
    <name evidence="3" type="ORF">DASB73_007370</name>
</gene>
<dbReference type="EMBL" id="BTGC01000003">
    <property type="protein sequence ID" value="GMM49779.1"/>
    <property type="molecule type" value="Genomic_DNA"/>
</dbReference>
<feature type="compositionally biased region" description="Polar residues" evidence="1">
    <location>
        <begin position="60"/>
        <end position="106"/>
    </location>
</feature>
<feature type="region of interest" description="Disordered" evidence="1">
    <location>
        <begin position="419"/>
        <end position="444"/>
    </location>
</feature>
<sequence>MDLSTLELPLRSERKKANLFGLPPTVSSVNISYETAEAHLESISDRSGSPTAREVPRRMSTPNCRQSTPESRYRMQRNNSSAAVPSYSLLTPTKNTSSEANADSTVSIRSRSRSNASIASEECQSFITSLKEPKYNKPLSADEIAWLFQDFYSKLRRDLLGSDFELRSLDEMDTRKQLEREIDSILDRVEKVVAGGELYQKLFSLGYNRDVALNARIFAFRDHKWLMHELHVQLDLIDKTSPNTPELIRDSLTETDSQDVKSKEYSNESRDSEDRDVLEQQKEIDENIGPLELNLNPDLSSVFHFLNKINKETSPKSKLSALVKAHHALVEALEKEKDADADSVLPFFISALVQSEADNWWQNFLFIRRFRRSSEVTGQAAYCLTNLEAAIMFVEKMTVENIPADVNVDPQLFIKPIENPKTTSRSRSSSQSSKVSVSSSSTNLGPLSSRIGETLSSYRSMLLSARRPSQSLPFIDQRFMQMDADSLTMADVRVLLKEYKRLAEYVEKKH</sequence>
<reference evidence="3 4" key="1">
    <citation type="journal article" date="2023" name="Elife">
        <title>Identification of key yeast species and microbe-microbe interactions impacting larval growth of Drosophila in the wild.</title>
        <authorList>
            <person name="Mure A."/>
            <person name="Sugiura Y."/>
            <person name="Maeda R."/>
            <person name="Honda K."/>
            <person name="Sakurai N."/>
            <person name="Takahashi Y."/>
            <person name="Watada M."/>
            <person name="Katoh T."/>
            <person name="Gotoh A."/>
            <person name="Gotoh Y."/>
            <person name="Taniguchi I."/>
            <person name="Nakamura K."/>
            <person name="Hayashi T."/>
            <person name="Katayama T."/>
            <person name="Uemura T."/>
            <person name="Hattori Y."/>
        </authorList>
    </citation>
    <scope>NUCLEOTIDE SEQUENCE [LARGE SCALE GENOMIC DNA]</scope>
    <source>
        <strain evidence="3 4">SB-73</strain>
    </source>
</reference>
<protein>
    <recommendedName>
        <fullName evidence="2">VPS9 domain-containing protein</fullName>
    </recommendedName>
</protein>
<dbReference type="Pfam" id="PF02204">
    <property type="entry name" value="VPS9"/>
    <property type="match status" value="1"/>
</dbReference>
<comment type="caution">
    <text evidence="3">The sequence shown here is derived from an EMBL/GenBank/DDBJ whole genome shotgun (WGS) entry which is preliminary data.</text>
</comment>
<dbReference type="PANTHER" id="PTHR23101:SF25">
    <property type="entry name" value="GTPASE-ACTIVATING PROTEIN AND VPS9 DOMAIN-CONTAINING PROTEIN 1"/>
    <property type="match status" value="1"/>
</dbReference>
<dbReference type="InterPro" id="IPR037191">
    <property type="entry name" value="VPS9_dom_sf"/>
</dbReference>
<evidence type="ECO:0000313" key="4">
    <source>
        <dbReference type="Proteomes" id="UP001362899"/>
    </source>
</evidence>
<feature type="compositionally biased region" description="Low complexity" evidence="1">
    <location>
        <begin position="421"/>
        <end position="441"/>
    </location>
</feature>
<feature type="region of interest" description="Disordered" evidence="1">
    <location>
        <begin position="252"/>
        <end position="278"/>
    </location>
</feature>
<dbReference type="SMART" id="SM00167">
    <property type="entry name" value="VPS9"/>
    <property type="match status" value="1"/>
</dbReference>
<name>A0AAV5RDY2_STABA</name>